<evidence type="ECO:0000259" key="2">
    <source>
        <dbReference type="PROSITE" id="PS50164"/>
    </source>
</evidence>
<dbReference type="PANTHER" id="PTHR34477:SF5">
    <property type="entry name" value="BSL5627 PROTEIN"/>
    <property type="match status" value="1"/>
</dbReference>
<protein>
    <submittedName>
        <fullName evidence="3">GIY-YIG nuclease family protein</fullName>
    </submittedName>
</protein>
<dbReference type="SUPFAM" id="SSF82771">
    <property type="entry name" value="GIY-YIG endonuclease"/>
    <property type="match status" value="1"/>
</dbReference>
<sequence>MKSSYVYILTNKYRTTFYIGVTADLSKRLEEHYDETASKFTKKYNTKDLIYFEEFSDIEQAIAREKQLKNWHREWKLNLIKELNPTLKTLDY</sequence>
<organism evidence="3 4">
    <name type="scientific">Flavivirga aquimarina</name>
    <dbReference type="NCBI Taxonomy" id="2027862"/>
    <lineage>
        <taxon>Bacteria</taxon>
        <taxon>Pseudomonadati</taxon>
        <taxon>Bacteroidota</taxon>
        <taxon>Flavobacteriia</taxon>
        <taxon>Flavobacteriales</taxon>
        <taxon>Flavobacteriaceae</taxon>
        <taxon>Flavivirga</taxon>
    </lineage>
</organism>
<evidence type="ECO:0000313" key="3">
    <source>
        <dbReference type="EMBL" id="MDO5971545.1"/>
    </source>
</evidence>
<dbReference type="Proteomes" id="UP001176883">
    <property type="component" value="Unassembled WGS sequence"/>
</dbReference>
<keyword evidence="4" id="KW-1185">Reference proteome</keyword>
<dbReference type="CDD" id="cd10448">
    <property type="entry name" value="GIY-YIG_unchar_3"/>
    <property type="match status" value="1"/>
</dbReference>
<evidence type="ECO:0000313" key="4">
    <source>
        <dbReference type="Proteomes" id="UP001176883"/>
    </source>
</evidence>
<accession>A0ABT8WEF8</accession>
<dbReference type="Pfam" id="PF01541">
    <property type="entry name" value="GIY-YIG"/>
    <property type="match status" value="1"/>
</dbReference>
<dbReference type="InterPro" id="IPR050190">
    <property type="entry name" value="UPF0213_domain"/>
</dbReference>
<dbReference type="PANTHER" id="PTHR34477">
    <property type="entry name" value="UPF0213 PROTEIN YHBQ"/>
    <property type="match status" value="1"/>
</dbReference>
<dbReference type="RefSeq" id="WP_303279259.1">
    <property type="nucleotide sequence ID" value="NZ_JAUOEK010000161.1"/>
</dbReference>
<dbReference type="InterPro" id="IPR000305">
    <property type="entry name" value="GIY-YIG_endonuc"/>
</dbReference>
<comment type="similarity">
    <text evidence="1">Belongs to the UPF0213 family.</text>
</comment>
<comment type="caution">
    <text evidence="3">The sequence shown here is derived from an EMBL/GenBank/DDBJ whole genome shotgun (WGS) entry which is preliminary data.</text>
</comment>
<dbReference type="EMBL" id="JAUOEK010000161">
    <property type="protein sequence ID" value="MDO5971545.1"/>
    <property type="molecule type" value="Genomic_DNA"/>
</dbReference>
<evidence type="ECO:0000256" key="1">
    <source>
        <dbReference type="ARBA" id="ARBA00007435"/>
    </source>
</evidence>
<dbReference type="PROSITE" id="PS50164">
    <property type="entry name" value="GIY_YIG"/>
    <property type="match status" value="1"/>
</dbReference>
<name>A0ABT8WEF8_9FLAO</name>
<dbReference type="InterPro" id="IPR035901">
    <property type="entry name" value="GIY-YIG_endonuc_sf"/>
</dbReference>
<dbReference type="Gene3D" id="3.40.1440.10">
    <property type="entry name" value="GIY-YIG endonuclease"/>
    <property type="match status" value="1"/>
</dbReference>
<gene>
    <name evidence="3" type="ORF">Q4Q35_17210</name>
</gene>
<reference evidence="3" key="1">
    <citation type="submission" date="2023-07" db="EMBL/GenBank/DDBJ databases">
        <title>Two novel species in the genus Flavivirga.</title>
        <authorList>
            <person name="Kwon K."/>
        </authorList>
    </citation>
    <scope>NUCLEOTIDE SEQUENCE</scope>
    <source>
        <strain evidence="3">KCTC 52353</strain>
    </source>
</reference>
<dbReference type="SMART" id="SM00465">
    <property type="entry name" value="GIYc"/>
    <property type="match status" value="1"/>
</dbReference>
<proteinExistence type="inferred from homology"/>
<feature type="domain" description="GIY-YIG" evidence="2">
    <location>
        <begin position="2"/>
        <end position="79"/>
    </location>
</feature>